<dbReference type="EMBL" id="OU895880">
    <property type="protein sequence ID" value="CAG9810963.1"/>
    <property type="molecule type" value="Genomic_DNA"/>
</dbReference>
<feature type="transmembrane region" description="Helical" evidence="9">
    <location>
        <begin position="78"/>
        <end position="97"/>
    </location>
</feature>
<gene>
    <name evidence="11" type="ORF">CHIRRI_LOCUS13773</name>
</gene>
<organism evidence="11 12">
    <name type="scientific">Chironomus riparius</name>
    <dbReference type="NCBI Taxonomy" id="315576"/>
    <lineage>
        <taxon>Eukaryota</taxon>
        <taxon>Metazoa</taxon>
        <taxon>Ecdysozoa</taxon>
        <taxon>Arthropoda</taxon>
        <taxon>Hexapoda</taxon>
        <taxon>Insecta</taxon>
        <taxon>Pterygota</taxon>
        <taxon>Neoptera</taxon>
        <taxon>Endopterygota</taxon>
        <taxon>Diptera</taxon>
        <taxon>Nematocera</taxon>
        <taxon>Chironomoidea</taxon>
        <taxon>Chironomidae</taxon>
        <taxon>Chironominae</taxon>
        <taxon>Chironomus</taxon>
    </lineage>
</organism>
<evidence type="ECO:0000256" key="6">
    <source>
        <dbReference type="ARBA" id="ARBA00023136"/>
    </source>
</evidence>
<evidence type="ECO:0000256" key="4">
    <source>
        <dbReference type="ARBA" id="ARBA00022692"/>
    </source>
</evidence>
<feature type="transmembrane region" description="Helical" evidence="9">
    <location>
        <begin position="743"/>
        <end position="762"/>
    </location>
</feature>
<feature type="transmembrane region" description="Helical" evidence="9">
    <location>
        <begin position="686"/>
        <end position="707"/>
    </location>
</feature>
<dbReference type="InterPro" id="IPR052192">
    <property type="entry name" value="Insect_Ionotropic_Sensory_Rcpt"/>
</dbReference>
<dbReference type="PANTHER" id="PTHR42643:SF30">
    <property type="entry name" value="IONOTROPIC RECEPTOR 40A-RELATED"/>
    <property type="match status" value="1"/>
</dbReference>
<feature type="transmembrane region" description="Helical" evidence="9">
    <location>
        <begin position="719"/>
        <end position="737"/>
    </location>
</feature>
<feature type="domain" description="Ionotropic glutamate receptor C-terminal" evidence="10">
    <location>
        <begin position="684"/>
        <end position="934"/>
    </location>
</feature>
<evidence type="ECO:0000256" key="5">
    <source>
        <dbReference type="ARBA" id="ARBA00022989"/>
    </source>
</evidence>
<evidence type="ECO:0000313" key="11">
    <source>
        <dbReference type="EMBL" id="CAG9810963.1"/>
    </source>
</evidence>
<dbReference type="AlphaFoldDB" id="A0A9N9S7W1"/>
<keyword evidence="8" id="KW-0325">Glycoprotein</keyword>
<evidence type="ECO:0000256" key="7">
    <source>
        <dbReference type="ARBA" id="ARBA00023170"/>
    </source>
</evidence>
<dbReference type="GO" id="GO:0015276">
    <property type="term" value="F:ligand-gated monoatomic ion channel activity"/>
    <property type="evidence" value="ECO:0007669"/>
    <property type="project" value="InterPro"/>
</dbReference>
<evidence type="ECO:0000256" key="2">
    <source>
        <dbReference type="ARBA" id="ARBA00008685"/>
    </source>
</evidence>
<dbReference type="Gene3D" id="1.10.287.70">
    <property type="match status" value="2"/>
</dbReference>
<dbReference type="PANTHER" id="PTHR42643">
    <property type="entry name" value="IONOTROPIC RECEPTOR 20A-RELATED"/>
    <property type="match status" value="1"/>
</dbReference>
<name>A0A9N9S7W1_9DIPT</name>
<dbReference type="OrthoDB" id="7725497at2759"/>
<comment type="subcellular location">
    <subcellularLocation>
        <location evidence="1">Cell membrane</location>
        <topology evidence="1">Multi-pass membrane protein</topology>
    </subcellularLocation>
</comment>
<feature type="transmembrane region" description="Helical" evidence="9">
    <location>
        <begin position="321"/>
        <end position="345"/>
    </location>
</feature>
<reference evidence="11" key="2">
    <citation type="submission" date="2022-10" db="EMBL/GenBank/DDBJ databases">
        <authorList>
            <consortium name="ENA_rothamsted_submissions"/>
            <consortium name="culmorum"/>
            <person name="King R."/>
        </authorList>
    </citation>
    <scope>NUCLEOTIDE SEQUENCE</scope>
</reference>
<evidence type="ECO:0000313" key="12">
    <source>
        <dbReference type="Proteomes" id="UP001153620"/>
    </source>
</evidence>
<evidence type="ECO:0000256" key="9">
    <source>
        <dbReference type="SAM" id="Phobius"/>
    </source>
</evidence>
<keyword evidence="5 9" id="KW-1133">Transmembrane helix</keyword>
<keyword evidence="4 9" id="KW-0812">Transmembrane</keyword>
<keyword evidence="12" id="KW-1185">Reference proteome</keyword>
<dbReference type="Pfam" id="PF00060">
    <property type="entry name" value="Lig_chan"/>
    <property type="match status" value="1"/>
</dbReference>
<comment type="similarity">
    <text evidence="2">Belongs to the glutamate-gated ion channel (TC 1.A.10.1) family.</text>
</comment>
<feature type="transmembrane region" description="Helical" evidence="9">
    <location>
        <begin position="933"/>
        <end position="954"/>
    </location>
</feature>
<sequence>MIANIFNYTTSYFKVTFNNAEDSDVHFDVCSVRTFFFSGTHMSASFVENREIIITTPGELYTSYEKLWLPFDDATWKFLISTFFIAFQAILIIYRLPKLTQTRFFGEDIKTPSLNIVSTFFGIPQLKLPTSHIPRLILVFFIFFCLIFRTCYQSKLFEFLTSEPRRSPPQTIKELKDKDFKIYGVNAINELDDINEDVQKYWPQTITVDHIQYSELFLTQSKNASAKIALIAQELGLTMISVGGHNIKWHKLPNYSIYVSQSGFGFAPNNFFYRIIDETVERLVSGGIMNRMVDMCLPLMRSQLMPKTAFVLKVENLEFGFVIWMGCCGLCVACFLSESIIWNVWKFMRYYRTQKEPIKIKFEKIYPDVVSDEIRFQNVIKNCNTFRMKRPKLVENEVSIKDLDLFKDEFSISVETIEDMDVGDTLLNNKIEVRSELQFKDIEESLWGEVSALFFVYSCSDFASLHSAFQLRNWAPKVLKYLIHIENCGLEELQINLVYLINSKRLTYAESSLQVFTSLLIHDDHFIYLTSLEWFTEVACNEAQLVVLNSFDKRTRKWTKELKNYEKFMNFHGCNLRMGIVDLVKNRCFGEPEMSNNTMNAKGIKPDLFETISKKANYTTSYALIMKGETADFDVFFDVYHQMIFSKTDFHMTTSFIESKEIIVTTPGELYTSYEKLWLPFDDTTWTLLIITFLISTFVILIIHRLSKFMQERIFGENVKTPMLNLISTFFGISQYRLPFSHIPRFVLILYVFYCLIFRTCYQSKLFEFMTSEPRRDPPRTMKDLWEKNFVIYWDEDIRSVNDITDDEKKYWPQIVTVNNDQYNDFYSTQSQNASTRIGLIVQELAVKMFDHFKYNIKWHKLPNYSLYVGQSGFIFRANNFFFRIVDETIQRLTSGGIMNHLIKKCFPAKTGEVEVKEATVLKIKDLNFGFNIWLGCCAVCASCFVIELFVWIISQIIKCFEAKRKKKMLKFAKIFPEVINVDRLEPKCQQKQDLFRIQKLN</sequence>
<protein>
    <recommendedName>
        <fullName evidence="10">Ionotropic glutamate receptor C-terminal domain-containing protein</fullName>
    </recommendedName>
</protein>
<accession>A0A9N9S7W1</accession>
<keyword evidence="3" id="KW-1003">Cell membrane</keyword>
<evidence type="ECO:0000256" key="3">
    <source>
        <dbReference type="ARBA" id="ARBA00022475"/>
    </source>
</evidence>
<dbReference type="GO" id="GO:0005886">
    <property type="term" value="C:plasma membrane"/>
    <property type="evidence" value="ECO:0007669"/>
    <property type="project" value="UniProtKB-SubCell"/>
</dbReference>
<evidence type="ECO:0000259" key="10">
    <source>
        <dbReference type="Pfam" id="PF00060"/>
    </source>
</evidence>
<feature type="transmembrane region" description="Helical" evidence="9">
    <location>
        <begin position="132"/>
        <end position="152"/>
    </location>
</feature>
<evidence type="ECO:0000256" key="1">
    <source>
        <dbReference type="ARBA" id="ARBA00004651"/>
    </source>
</evidence>
<keyword evidence="6 9" id="KW-0472">Membrane</keyword>
<evidence type="ECO:0000256" key="8">
    <source>
        <dbReference type="ARBA" id="ARBA00023180"/>
    </source>
</evidence>
<keyword evidence="7" id="KW-0675">Receptor</keyword>
<reference evidence="11" key="1">
    <citation type="submission" date="2022-01" db="EMBL/GenBank/DDBJ databases">
        <authorList>
            <person name="King R."/>
        </authorList>
    </citation>
    <scope>NUCLEOTIDE SEQUENCE</scope>
</reference>
<dbReference type="Proteomes" id="UP001153620">
    <property type="component" value="Chromosome 4"/>
</dbReference>
<dbReference type="GO" id="GO:0050906">
    <property type="term" value="P:detection of stimulus involved in sensory perception"/>
    <property type="evidence" value="ECO:0007669"/>
    <property type="project" value="UniProtKB-ARBA"/>
</dbReference>
<dbReference type="InterPro" id="IPR001320">
    <property type="entry name" value="Iontro_rcpt_C"/>
</dbReference>
<proteinExistence type="inferred from homology"/>